<evidence type="ECO:0000256" key="1">
    <source>
        <dbReference type="SAM" id="MobiDB-lite"/>
    </source>
</evidence>
<proteinExistence type="predicted"/>
<feature type="region of interest" description="Disordered" evidence="1">
    <location>
        <begin position="66"/>
        <end position="97"/>
    </location>
</feature>
<evidence type="ECO:0000313" key="3">
    <source>
        <dbReference type="Proteomes" id="UP000278886"/>
    </source>
</evidence>
<reference evidence="3" key="1">
    <citation type="submission" date="2018-09" db="EMBL/GenBank/DDBJ databases">
        <title>Genome sequencing of strain 2DFWR-13.</title>
        <authorList>
            <person name="Heo J."/>
            <person name="Kim S.-J."/>
            <person name="Kwon S.-W."/>
        </authorList>
    </citation>
    <scope>NUCLEOTIDE SEQUENCE [LARGE SCALE GENOMIC DNA]</scope>
    <source>
        <strain evidence="3">2DFWR-13</strain>
    </source>
</reference>
<gene>
    <name evidence="2" type="ORF">D7I47_13370</name>
</gene>
<dbReference type="RefSeq" id="WP_120763515.1">
    <property type="nucleotide sequence ID" value="NZ_CP032630.1"/>
</dbReference>
<protein>
    <submittedName>
        <fullName evidence="2">Uncharacterized protein</fullName>
    </submittedName>
</protein>
<sequence length="97" mass="10792">MPDDALLLNDADVAAGCALDARYGGMLPYGPPLFREYFLAAVARSLPHYACAPNLLEAEWKRGRAAENEAEAERRRPSGRRVHTLAEAEELRGRLQR</sequence>
<dbReference type="Proteomes" id="UP000278886">
    <property type="component" value="Chromosome"/>
</dbReference>
<feature type="compositionally biased region" description="Basic and acidic residues" evidence="1">
    <location>
        <begin position="84"/>
        <end position="97"/>
    </location>
</feature>
<name>A0A387BDL8_9MICO</name>
<organism evidence="2 3">
    <name type="scientific">Protaetiibacter intestinalis</name>
    <dbReference type="NCBI Taxonomy" id="2419774"/>
    <lineage>
        <taxon>Bacteria</taxon>
        <taxon>Bacillati</taxon>
        <taxon>Actinomycetota</taxon>
        <taxon>Actinomycetes</taxon>
        <taxon>Micrococcales</taxon>
        <taxon>Microbacteriaceae</taxon>
        <taxon>Protaetiibacter</taxon>
    </lineage>
</organism>
<dbReference type="KEGG" id="lyd:D7I47_13370"/>
<evidence type="ECO:0000313" key="2">
    <source>
        <dbReference type="EMBL" id="AYF99146.1"/>
    </source>
</evidence>
<keyword evidence="3" id="KW-1185">Reference proteome</keyword>
<dbReference type="EMBL" id="CP032630">
    <property type="protein sequence ID" value="AYF99146.1"/>
    <property type="molecule type" value="Genomic_DNA"/>
</dbReference>
<feature type="compositionally biased region" description="Basic and acidic residues" evidence="1">
    <location>
        <begin position="66"/>
        <end position="76"/>
    </location>
</feature>
<accession>A0A387BDL8</accession>
<dbReference type="AlphaFoldDB" id="A0A387BDL8"/>